<feature type="domain" description="Resolvase/invertase-type recombinase catalytic" evidence="1">
    <location>
        <begin position="2"/>
        <end position="148"/>
    </location>
</feature>
<dbReference type="InterPro" id="IPR011109">
    <property type="entry name" value="DNA_bind_recombinase_dom"/>
</dbReference>
<dbReference type="InterPro" id="IPR050639">
    <property type="entry name" value="SSR_resolvase"/>
</dbReference>
<dbReference type="EMBL" id="MGGI01000031">
    <property type="protein sequence ID" value="OGM24337.1"/>
    <property type="molecule type" value="Genomic_DNA"/>
</dbReference>
<dbReference type="GO" id="GO:0003677">
    <property type="term" value="F:DNA binding"/>
    <property type="evidence" value="ECO:0007669"/>
    <property type="project" value="InterPro"/>
</dbReference>
<dbReference type="Proteomes" id="UP000178851">
    <property type="component" value="Unassembled WGS sequence"/>
</dbReference>
<sequence>MKYFLYIRKSTDEDDRQVLSLESQEVELNEYALRERLEIVRTFRESQTAKAPGRPIFNDMMARIERGEADGIMAWHPDRLARNSVDGGALIYLVDGGYIKALKFPTFWFEATPQGKFMLNIAFGQSKYFVDNLSENTKRGLRQKLRRGEWPGWAPVGYLNDRLKHNVIPDPDRARLVAKLFERYSTGTFSLYDMRHESISMGLFSRAQKKLSVSLIQNILSNPFYYGIFRYNGELHEGSHEPIITKNLFDEVQRVMAKKARPQNKVMKVEYPFRGLLICDECECSITAELHKGHHYYRCTKKRGACSQKYVREEALDEQISAALQSVSLSPAWADTWLAKCDEDARGDAQASDSLARDLRDQVKVIEDKIDRLLDSHLDGLIEKDEYAAKKKKFLNHKIDLEEKIATISRKGDYWLEPMRTFISEAKQAGIIALQENLSAKRDFLQKIGSNPRLAARRLMLNPREPWRILADSHP</sequence>
<evidence type="ECO:0000313" key="3">
    <source>
        <dbReference type="EMBL" id="OGM24337.1"/>
    </source>
</evidence>
<protein>
    <recommendedName>
        <fullName evidence="5">Recombinase domain-containing protein</fullName>
    </recommendedName>
</protein>
<proteinExistence type="predicted"/>
<accession>A0A1F7YAH7</accession>
<dbReference type="PANTHER" id="PTHR30461">
    <property type="entry name" value="DNA-INVERTASE FROM LAMBDOID PROPHAGE"/>
    <property type="match status" value="1"/>
</dbReference>
<dbReference type="Pfam" id="PF07508">
    <property type="entry name" value="Recombinase"/>
    <property type="match status" value="1"/>
</dbReference>
<dbReference type="Pfam" id="PF00239">
    <property type="entry name" value="Resolvase"/>
    <property type="match status" value="1"/>
</dbReference>
<dbReference type="Gene3D" id="3.40.50.1390">
    <property type="entry name" value="Resolvase, N-terminal catalytic domain"/>
    <property type="match status" value="1"/>
</dbReference>
<name>A0A1F7YAH7_9BACT</name>
<dbReference type="Gene3D" id="3.90.1750.20">
    <property type="entry name" value="Putative Large Serine Recombinase, Chain B, Domain 2"/>
    <property type="match status" value="1"/>
</dbReference>
<dbReference type="Pfam" id="PF13408">
    <property type="entry name" value="Zn_ribbon_recom"/>
    <property type="match status" value="1"/>
</dbReference>
<dbReference type="PROSITE" id="PS51736">
    <property type="entry name" value="RECOMBINASES_3"/>
    <property type="match status" value="1"/>
</dbReference>
<evidence type="ECO:0000259" key="2">
    <source>
        <dbReference type="PROSITE" id="PS51737"/>
    </source>
</evidence>
<dbReference type="PANTHER" id="PTHR30461:SF23">
    <property type="entry name" value="DNA RECOMBINASE-RELATED"/>
    <property type="match status" value="1"/>
</dbReference>
<dbReference type="InterPro" id="IPR038109">
    <property type="entry name" value="DNA_bind_recomb_sf"/>
</dbReference>
<feature type="non-terminal residue" evidence="3">
    <location>
        <position position="475"/>
    </location>
</feature>
<evidence type="ECO:0000259" key="1">
    <source>
        <dbReference type="PROSITE" id="PS51736"/>
    </source>
</evidence>
<comment type="caution">
    <text evidence="3">The sequence shown here is derived from an EMBL/GenBank/DDBJ whole genome shotgun (WGS) entry which is preliminary data.</text>
</comment>
<feature type="domain" description="Recombinase" evidence="2">
    <location>
        <begin position="155"/>
        <end position="262"/>
    </location>
</feature>
<gene>
    <name evidence="3" type="ORF">A2627_02760</name>
</gene>
<dbReference type="AlphaFoldDB" id="A0A1F7YAH7"/>
<dbReference type="InterPro" id="IPR025827">
    <property type="entry name" value="Zn_ribbon_recom_dom"/>
</dbReference>
<evidence type="ECO:0008006" key="5">
    <source>
        <dbReference type="Google" id="ProtNLM"/>
    </source>
</evidence>
<dbReference type="SUPFAM" id="SSF53041">
    <property type="entry name" value="Resolvase-like"/>
    <property type="match status" value="1"/>
</dbReference>
<evidence type="ECO:0000313" key="4">
    <source>
        <dbReference type="Proteomes" id="UP000178851"/>
    </source>
</evidence>
<dbReference type="GO" id="GO:0000150">
    <property type="term" value="F:DNA strand exchange activity"/>
    <property type="evidence" value="ECO:0007669"/>
    <property type="project" value="InterPro"/>
</dbReference>
<organism evidence="3 4">
    <name type="scientific">Candidatus Woesebacteria bacterium RIFCSPHIGHO2_01_FULL_39_28</name>
    <dbReference type="NCBI Taxonomy" id="1802496"/>
    <lineage>
        <taxon>Bacteria</taxon>
        <taxon>Candidatus Woeseibacteriota</taxon>
    </lineage>
</organism>
<dbReference type="CDD" id="cd00338">
    <property type="entry name" value="Ser_Recombinase"/>
    <property type="match status" value="1"/>
</dbReference>
<dbReference type="SMART" id="SM00857">
    <property type="entry name" value="Resolvase"/>
    <property type="match status" value="1"/>
</dbReference>
<dbReference type="PROSITE" id="PS51737">
    <property type="entry name" value="RECOMBINASE_DNA_BIND"/>
    <property type="match status" value="1"/>
</dbReference>
<dbReference type="InterPro" id="IPR006119">
    <property type="entry name" value="Resolv_N"/>
</dbReference>
<reference evidence="3 4" key="1">
    <citation type="journal article" date="2016" name="Nat. Commun.">
        <title>Thousands of microbial genomes shed light on interconnected biogeochemical processes in an aquifer system.</title>
        <authorList>
            <person name="Anantharaman K."/>
            <person name="Brown C.T."/>
            <person name="Hug L.A."/>
            <person name="Sharon I."/>
            <person name="Castelle C.J."/>
            <person name="Probst A.J."/>
            <person name="Thomas B.C."/>
            <person name="Singh A."/>
            <person name="Wilkins M.J."/>
            <person name="Karaoz U."/>
            <person name="Brodie E.L."/>
            <person name="Williams K.H."/>
            <person name="Hubbard S.S."/>
            <person name="Banfield J.F."/>
        </authorList>
    </citation>
    <scope>NUCLEOTIDE SEQUENCE [LARGE SCALE GENOMIC DNA]</scope>
</reference>
<dbReference type="InterPro" id="IPR036162">
    <property type="entry name" value="Resolvase-like_N_sf"/>
</dbReference>